<feature type="domain" description="Aminotransferase class I/classII large" evidence="7">
    <location>
        <begin position="31"/>
        <end position="384"/>
    </location>
</feature>
<dbReference type="Pfam" id="PF00155">
    <property type="entry name" value="Aminotran_1_2"/>
    <property type="match status" value="1"/>
</dbReference>
<keyword evidence="4 6" id="KW-0808">Transferase</keyword>
<gene>
    <name evidence="8" type="ORF">BHF71_02420</name>
</gene>
<accession>A0A1D2YTP5</accession>
<dbReference type="Gene3D" id="3.40.640.10">
    <property type="entry name" value="Type I PLP-dependent aspartate aminotransferase-like (Major domain)"/>
    <property type="match status" value="1"/>
</dbReference>
<dbReference type="GO" id="GO:0030170">
    <property type="term" value="F:pyridoxal phosphate binding"/>
    <property type="evidence" value="ECO:0007669"/>
    <property type="project" value="InterPro"/>
</dbReference>
<dbReference type="InterPro" id="IPR050596">
    <property type="entry name" value="AspAT/PAT-like"/>
</dbReference>
<reference evidence="8 9" key="1">
    <citation type="submission" date="2016-09" db="EMBL/GenBank/DDBJ databases">
        <title>Draft genome sequence for the type strain of Vulcanibacillus modesticaldus BR, a strictly anaerobic, moderately thermophilic, and nitrate-reducing bacterium from deep sea-hydrothermal vents of the Mid-Atlantic Ridge.</title>
        <authorList>
            <person name="Abin C.A."/>
            <person name="Hollibaugh J.T."/>
        </authorList>
    </citation>
    <scope>NUCLEOTIDE SEQUENCE [LARGE SCALE GENOMIC DNA]</scope>
    <source>
        <strain evidence="8 9">BR</strain>
    </source>
</reference>
<comment type="cofactor">
    <cofactor evidence="1 6">
        <name>pyridoxal 5'-phosphate</name>
        <dbReference type="ChEBI" id="CHEBI:597326"/>
    </cofactor>
</comment>
<dbReference type="Proteomes" id="UP000243739">
    <property type="component" value="Unassembled WGS sequence"/>
</dbReference>
<evidence type="ECO:0000259" key="7">
    <source>
        <dbReference type="Pfam" id="PF00155"/>
    </source>
</evidence>
<dbReference type="InterPro" id="IPR004839">
    <property type="entry name" value="Aminotransferase_I/II_large"/>
</dbReference>
<sequence>MQLAKRVLELTPSPTLAISAKAKELKSKGVDVISLGAGEPDFNTPDNIIETAVDSMRKGFTKYTAAAGIPELKQAIIEKFKRDNNLEYKMDQVIVTMGAKHALYNFFQVVCNPGDEVIVPVPYWVSYPEQVKLAQAVPVFLEGKKENDYKITASQIESVLTDKTKAIIINSPSNPTGVIYSRDELAEIAEVCKKHDLYIVSDEIYEKLIYDEKEHVSIASISEDAYERTVVINGVSKPYSMTGWRIGYAAGNTSIIKAITGIASHSTSNPVSFAQFGAVEALNGPQDELLRMRNEFEKRRNTVLELVRDIPGFKPIKPFGAFYVFIDISEAIQGKYDNADKWAEILLDEAKVAVIPGSGFGLPNFIRISFATSLEQIQEGMRRIKNFVTA</sequence>
<dbReference type="PRINTS" id="PR00753">
    <property type="entry name" value="ACCSYNTHASE"/>
</dbReference>
<proteinExistence type="inferred from homology"/>
<dbReference type="PROSITE" id="PS00105">
    <property type="entry name" value="AA_TRANSFER_CLASS_1"/>
    <property type="match status" value="1"/>
</dbReference>
<dbReference type="GO" id="GO:0008483">
    <property type="term" value="F:transaminase activity"/>
    <property type="evidence" value="ECO:0007669"/>
    <property type="project" value="UniProtKB-KW"/>
</dbReference>
<dbReference type="STRING" id="337097.BHF71_02420"/>
<dbReference type="OrthoDB" id="9802328at2"/>
<dbReference type="EC" id="2.6.1.-" evidence="6"/>
<protein>
    <recommendedName>
        <fullName evidence="6">Aminotransferase</fullName>
        <ecNumber evidence="6">2.6.1.-</ecNumber>
    </recommendedName>
</protein>
<evidence type="ECO:0000256" key="1">
    <source>
        <dbReference type="ARBA" id="ARBA00001933"/>
    </source>
</evidence>
<evidence type="ECO:0000313" key="9">
    <source>
        <dbReference type="Proteomes" id="UP000243739"/>
    </source>
</evidence>
<dbReference type="Gene3D" id="3.90.1150.10">
    <property type="entry name" value="Aspartate Aminotransferase, domain 1"/>
    <property type="match status" value="1"/>
</dbReference>
<dbReference type="EMBL" id="MIJF01000035">
    <property type="protein sequence ID" value="OEF99057.1"/>
    <property type="molecule type" value="Genomic_DNA"/>
</dbReference>
<evidence type="ECO:0000256" key="4">
    <source>
        <dbReference type="ARBA" id="ARBA00022679"/>
    </source>
</evidence>
<organism evidence="8 9">
    <name type="scientific">Vulcanibacillus modesticaldus</name>
    <dbReference type="NCBI Taxonomy" id="337097"/>
    <lineage>
        <taxon>Bacteria</taxon>
        <taxon>Bacillati</taxon>
        <taxon>Bacillota</taxon>
        <taxon>Bacilli</taxon>
        <taxon>Bacillales</taxon>
        <taxon>Bacillaceae</taxon>
        <taxon>Vulcanibacillus</taxon>
    </lineage>
</organism>
<dbReference type="InterPro" id="IPR015424">
    <property type="entry name" value="PyrdxlP-dep_Trfase"/>
</dbReference>
<evidence type="ECO:0000256" key="3">
    <source>
        <dbReference type="ARBA" id="ARBA00022576"/>
    </source>
</evidence>
<evidence type="ECO:0000313" key="8">
    <source>
        <dbReference type="EMBL" id="OEF99057.1"/>
    </source>
</evidence>
<name>A0A1D2YTP5_9BACI</name>
<evidence type="ECO:0000256" key="5">
    <source>
        <dbReference type="ARBA" id="ARBA00022898"/>
    </source>
</evidence>
<dbReference type="InterPro" id="IPR015422">
    <property type="entry name" value="PyrdxlP-dep_Trfase_small"/>
</dbReference>
<dbReference type="PANTHER" id="PTHR46383:SF1">
    <property type="entry name" value="ASPARTATE AMINOTRANSFERASE"/>
    <property type="match status" value="1"/>
</dbReference>
<keyword evidence="9" id="KW-1185">Reference proteome</keyword>
<dbReference type="GO" id="GO:0006520">
    <property type="term" value="P:amino acid metabolic process"/>
    <property type="evidence" value="ECO:0007669"/>
    <property type="project" value="InterPro"/>
</dbReference>
<dbReference type="FunFam" id="3.40.640.10:FF:000033">
    <property type="entry name" value="Aspartate aminotransferase"/>
    <property type="match status" value="1"/>
</dbReference>
<evidence type="ECO:0000256" key="2">
    <source>
        <dbReference type="ARBA" id="ARBA00007441"/>
    </source>
</evidence>
<dbReference type="SUPFAM" id="SSF53383">
    <property type="entry name" value="PLP-dependent transferases"/>
    <property type="match status" value="1"/>
</dbReference>
<keyword evidence="5" id="KW-0663">Pyridoxal phosphate</keyword>
<dbReference type="InterPro" id="IPR004838">
    <property type="entry name" value="NHTrfase_class1_PyrdxlP-BS"/>
</dbReference>
<keyword evidence="3 6" id="KW-0032">Aminotransferase</keyword>
<dbReference type="RefSeq" id="WP_069657034.1">
    <property type="nucleotide sequence ID" value="NZ_MIJF01000035.1"/>
</dbReference>
<comment type="similarity">
    <text evidence="2 6">Belongs to the class-I pyridoxal-phosphate-dependent aminotransferase family.</text>
</comment>
<dbReference type="PANTHER" id="PTHR46383">
    <property type="entry name" value="ASPARTATE AMINOTRANSFERASE"/>
    <property type="match status" value="1"/>
</dbReference>
<evidence type="ECO:0000256" key="6">
    <source>
        <dbReference type="RuleBase" id="RU000481"/>
    </source>
</evidence>
<dbReference type="InterPro" id="IPR015421">
    <property type="entry name" value="PyrdxlP-dep_Trfase_major"/>
</dbReference>
<dbReference type="CDD" id="cd00609">
    <property type="entry name" value="AAT_like"/>
    <property type="match status" value="1"/>
</dbReference>
<dbReference type="AlphaFoldDB" id="A0A1D2YTP5"/>
<comment type="caution">
    <text evidence="8">The sequence shown here is derived from an EMBL/GenBank/DDBJ whole genome shotgun (WGS) entry which is preliminary data.</text>
</comment>